<gene>
    <name evidence="1" type="ORF">BgramDRAFT_5087</name>
</gene>
<evidence type="ECO:0000313" key="2">
    <source>
        <dbReference type="Proteomes" id="UP000005045"/>
    </source>
</evidence>
<proteinExistence type="predicted"/>
<evidence type="ECO:0000313" key="1">
    <source>
        <dbReference type="EMBL" id="EDT08161.1"/>
    </source>
</evidence>
<protein>
    <submittedName>
        <fullName evidence="1">Uncharacterized protein</fullName>
    </submittedName>
</protein>
<dbReference type="Proteomes" id="UP000005045">
    <property type="component" value="Unassembled WGS sequence"/>
</dbReference>
<comment type="caution">
    <text evidence="1">The sequence shown here is derived from an EMBL/GenBank/DDBJ whole genome shotgun (WGS) entry which is preliminary data.</text>
</comment>
<reference evidence="1 2" key="1">
    <citation type="submission" date="2008-03" db="EMBL/GenBank/DDBJ databases">
        <title>Sequencing of the draft genome and assembly of Burkholderia graminis C4D1M.</title>
        <authorList>
            <consortium name="US DOE Joint Genome Institute (JGI-PGF)"/>
            <person name="Copeland A."/>
            <person name="Lucas S."/>
            <person name="Lapidus A."/>
            <person name="Glavina del Rio T."/>
            <person name="Dalin E."/>
            <person name="Tice H."/>
            <person name="Bruce D."/>
            <person name="Goodwin L."/>
            <person name="Pitluck S."/>
            <person name="Larimer F."/>
            <person name="Land M.L."/>
            <person name="Hauser L."/>
            <person name="Tiedje J."/>
            <person name="Richardson P."/>
        </authorList>
    </citation>
    <scope>NUCLEOTIDE SEQUENCE [LARGE SCALE GENOMIC DNA]</scope>
    <source>
        <strain evidence="2">ATCC 700544 / DSM 17151 / LMG 18924 / NCIMB 13744 / C4D1M</strain>
    </source>
</reference>
<name>B1G6U1_PARG4</name>
<dbReference type="EMBL" id="ABLD01000020">
    <property type="protein sequence ID" value="EDT08161.1"/>
    <property type="molecule type" value="Genomic_DNA"/>
</dbReference>
<keyword evidence="2" id="KW-1185">Reference proteome</keyword>
<accession>B1G6U1</accession>
<dbReference type="AlphaFoldDB" id="B1G6U1"/>
<sequence>MYQEIERTTPPSTRHAAPVVADACSELDIDKLMSDYIGEGLNRSPAVNRLDASKPVQLAIDKATPGSVLHAVAEDGVITRDIATALGQFFEIRVESIPAERAQAHFRLARHVLRCRRPCVQRTHALTAGRRADARNASGRHCCRTLPPELTGRLATSGASPGTCRRAGNSPRCTSTISPLKAFAPKVTKRLHRLRIRA</sequence>
<organism evidence="1 2">
    <name type="scientific">Paraburkholderia graminis (strain ATCC 700544 / DSM 17151 / LMG 18924 / NCIMB 13744 / C4D1M)</name>
    <dbReference type="NCBI Taxonomy" id="396598"/>
    <lineage>
        <taxon>Bacteria</taxon>
        <taxon>Pseudomonadati</taxon>
        <taxon>Pseudomonadota</taxon>
        <taxon>Betaproteobacteria</taxon>
        <taxon>Burkholderiales</taxon>
        <taxon>Burkholderiaceae</taxon>
        <taxon>Paraburkholderia</taxon>
    </lineage>
</organism>